<sequence>MEMVRVSSFSAPSGIYVQVVKPLFDLVLGLTLLLLTSPLLIVVPILIKLDSKGPVIFKQQRYGKHGRIFDIYKFRTMYTDVPKEGRSPVSGKDPRITSIGRMLRKTSIDELPQLFNILRGEMSFIGPRPEQRSIVETEYSDWERQRFCVTPGITGLWQISPERIHPIHENLHYDFKYAREVSWKMDAKIIWGTLAVVIKSNTV</sequence>
<reference evidence="4" key="1">
    <citation type="submission" date="2022-02" db="EMBL/GenBank/DDBJ databases">
        <title>Paenibacillus sp. MBLB1832 Whole Genome Shotgun Sequencing.</title>
        <authorList>
            <person name="Hwang C.Y."/>
            <person name="Cho E.-S."/>
            <person name="Seo M.-J."/>
        </authorList>
    </citation>
    <scope>NUCLEOTIDE SEQUENCE</scope>
    <source>
        <strain evidence="4">MBLB1832</strain>
    </source>
</reference>
<name>A0AA96LL63_9BACL</name>
<dbReference type="Pfam" id="PF02397">
    <property type="entry name" value="Bac_transf"/>
    <property type="match status" value="1"/>
</dbReference>
<comment type="similarity">
    <text evidence="1">Belongs to the bacterial sugar transferase family.</text>
</comment>
<dbReference type="AlphaFoldDB" id="A0AA96LL63"/>
<dbReference type="EMBL" id="CP130319">
    <property type="protein sequence ID" value="WNR43770.1"/>
    <property type="molecule type" value="Genomic_DNA"/>
</dbReference>
<keyword evidence="2" id="KW-0472">Membrane</keyword>
<evidence type="ECO:0000313" key="5">
    <source>
        <dbReference type="Proteomes" id="UP001304650"/>
    </source>
</evidence>
<organism evidence="4 5">
    <name type="scientific">Paenibacillus roseopurpureus</name>
    <dbReference type="NCBI Taxonomy" id="2918901"/>
    <lineage>
        <taxon>Bacteria</taxon>
        <taxon>Bacillati</taxon>
        <taxon>Bacillota</taxon>
        <taxon>Bacilli</taxon>
        <taxon>Bacillales</taxon>
        <taxon>Paenibacillaceae</taxon>
        <taxon>Paenibacillus</taxon>
    </lineage>
</organism>
<evidence type="ECO:0000259" key="3">
    <source>
        <dbReference type="Pfam" id="PF02397"/>
    </source>
</evidence>
<gene>
    <name evidence="4" type="ORF">MJB10_22115</name>
</gene>
<dbReference type="PANTHER" id="PTHR30576">
    <property type="entry name" value="COLANIC BIOSYNTHESIS UDP-GLUCOSE LIPID CARRIER TRANSFERASE"/>
    <property type="match status" value="1"/>
</dbReference>
<dbReference type="GO" id="GO:0016780">
    <property type="term" value="F:phosphotransferase activity, for other substituted phosphate groups"/>
    <property type="evidence" value="ECO:0007669"/>
    <property type="project" value="TreeGrafter"/>
</dbReference>
<dbReference type="InterPro" id="IPR003362">
    <property type="entry name" value="Bact_transf"/>
</dbReference>
<feature type="domain" description="Bacterial sugar transferase" evidence="3">
    <location>
        <begin position="21"/>
        <end position="199"/>
    </location>
</feature>
<proteinExistence type="inferred from homology"/>
<dbReference type="PANTHER" id="PTHR30576:SF0">
    <property type="entry name" value="UNDECAPRENYL-PHOSPHATE N-ACETYLGALACTOSAMINYL 1-PHOSPHATE TRANSFERASE-RELATED"/>
    <property type="match status" value="1"/>
</dbReference>
<keyword evidence="2" id="KW-1133">Transmembrane helix</keyword>
<evidence type="ECO:0000256" key="2">
    <source>
        <dbReference type="SAM" id="Phobius"/>
    </source>
</evidence>
<keyword evidence="5" id="KW-1185">Reference proteome</keyword>
<evidence type="ECO:0000313" key="4">
    <source>
        <dbReference type="EMBL" id="WNR43770.1"/>
    </source>
</evidence>
<dbReference type="RefSeq" id="WP_314798544.1">
    <property type="nucleotide sequence ID" value="NZ_CP130319.1"/>
</dbReference>
<keyword evidence="4" id="KW-0808">Transferase</keyword>
<dbReference type="KEGG" id="proo:MJB10_22115"/>
<protein>
    <submittedName>
        <fullName evidence="4">Sugar transferase</fullName>
        <ecNumber evidence="4">2.7.8.-</ecNumber>
    </submittedName>
</protein>
<dbReference type="Proteomes" id="UP001304650">
    <property type="component" value="Chromosome"/>
</dbReference>
<evidence type="ECO:0000256" key="1">
    <source>
        <dbReference type="ARBA" id="ARBA00006464"/>
    </source>
</evidence>
<feature type="transmembrane region" description="Helical" evidence="2">
    <location>
        <begin position="26"/>
        <end position="47"/>
    </location>
</feature>
<accession>A0AA96LL63</accession>
<dbReference type="EC" id="2.7.8.-" evidence="4"/>
<keyword evidence="2" id="KW-0812">Transmembrane</keyword>